<reference evidence="1 2" key="1">
    <citation type="journal article" date="2016" name="Front. Microbiol.">
        <title>Single-Cell (Meta-)Genomics of a Dimorphic Candidatus Thiomargarita nelsonii Reveals Genomic Plasticity.</title>
        <authorList>
            <person name="Flood B.E."/>
            <person name="Fliss P."/>
            <person name="Jones D.S."/>
            <person name="Dick G.J."/>
            <person name="Jain S."/>
            <person name="Kaster A.K."/>
            <person name="Winkel M."/>
            <person name="Mussmann M."/>
            <person name="Bailey J."/>
        </authorList>
    </citation>
    <scope>NUCLEOTIDE SEQUENCE [LARGE SCALE GENOMIC DNA]</scope>
    <source>
        <strain evidence="1">Hydrate Ridge</strain>
    </source>
</reference>
<protein>
    <submittedName>
        <fullName evidence="1">Uncharacterized protein</fullName>
    </submittedName>
</protein>
<evidence type="ECO:0000313" key="2">
    <source>
        <dbReference type="Proteomes" id="UP000030428"/>
    </source>
</evidence>
<dbReference type="Proteomes" id="UP000030428">
    <property type="component" value="Unassembled WGS sequence"/>
</dbReference>
<dbReference type="EMBL" id="JSZA02000017">
    <property type="protein sequence ID" value="TGO03446.1"/>
    <property type="molecule type" value="Genomic_DNA"/>
</dbReference>
<sequence>MHTDAISCWAEGNHKGLPLQRTAFYVSEAKVFAQRKLLPRNRGKSFRAAKTFASEGNPLWLPLIPQDPSFRRDRDRLNGIDLAHPISFFC</sequence>
<accession>A0A4E0RKE9</accession>
<comment type="caution">
    <text evidence="1">The sequence shown here is derived from an EMBL/GenBank/DDBJ whole genome shotgun (WGS) entry which is preliminary data.</text>
</comment>
<dbReference type="AlphaFoldDB" id="A0A4E0RKE9"/>
<proteinExistence type="predicted"/>
<evidence type="ECO:0000313" key="1">
    <source>
        <dbReference type="EMBL" id="TGO03446.1"/>
    </source>
</evidence>
<gene>
    <name evidence="1" type="ORF">PN36_05860</name>
</gene>
<name>A0A4E0RKE9_9GAMM</name>
<organism evidence="1 2">
    <name type="scientific">Candidatus Thiomargarita nelsonii</name>
    <dbReference type="NCBI Taxonomy" id="1003181"/>
    <lineage>
        <taxon>Bacteria</taxon>
        <taxon>Pseudomonadati</taxon>
        <taxon>Pseudomonadota</taxon>
        <taxon>Gammaproteobacteria</taxon>
        <taxon>Thiotrichales</taxon>
        <taxon>Thiotrichaceae</taxon>
        <taxon>Thiomargarita</taxon>
    </lineage>
</organism>
<keyword evidence="2" id="KW-1185">Reference proteome</keyword>